<dbReference type="EMBL" id="VIWY01000001">
    <property type="protein sequence ID" value="TWG26867.1"/>
    <property type="molecule type" value="Genomic_DNA"/>
</dbReference>
<accession>A0A561WSN5</accession>
<evidence type="ECO:0000256" key="4">
    <source>
        <dbReference type="ARBA" id="ARBA00022679"/>
    </source>
</evidence>
<evidence type="ECO:0000256" key="1">
    <source>
        <dbReference type="ARBA" id="ARBA00004651"/>
    </source>
</evidence>
<feature type="transmembrane region" description="Helical" evidence="9">
    <location>
        <begin position="231"/>
        <end position="251"/>
    </location>
</feature>
<comment type="caution">
    <text evidence="11">The sequence shown here is derived from an EMBL/GenBank/DDBJ whole genome shotgun (WGS) entry which is preliminary data.</text>
</comment>
<evidence type="ECO:0000256" key="8">
    <source>
        <dbReference type="SAM" id="MobiDB-lite"/>
    </source>
</evidence>
<evidence type="ECO:0000313" key="11">
    <source>
        <dbReference type="EMBL" id="TWG26867.1"/>
    </source>
</evidence>
<dbReference type="RefSeq" id="WP_212509269.1">
    <property type="nucleotide sequence ID" value="NZ_VIWY01000001.1"/>
</dbReference>
<gene>
    <name evidence="11" type="ORF">FHX34_1011868</name>
</gene>
<evidence type="ECO:0000256" key="3">
    <source>
        <dbReference type="ARBA" id="ARBA00022676"/>
    </source>
</evidence>
<dbReference type="GO" id="GO:0009103">
    <property type="term" value="P:lipopolysaccharide biosynthetic process"/>
    <property type="evidence" value="ECO:0007669"/>
    <property type="project" value="UniProtKB-ARBA"/>
</dbReference>
<evidence type="ECO:0000259" key="10">
    <source>
        <dbReference type="Pfam" id="PF13231"/>
    </source>
</evidence>
<evidence type="ECO:0000256" key="6">
    <source>
        <dbReference type="ARBA" id="ARBA00022989"/>
    </source>
</evidence>
<keyword evidence="7 9" id="KW-0472">Membrane</keyword>
<evidence type="ECO:0000256" key="9">
    <source>
        <dbReference type="SAM" id="Phobius"/>
    </source>
</evidence>
<dbReference type="PANTHER" id="PTHR33908">
    <property type="entry name" value="MANNOSYLTRANSFERASE YKCB-RELATED"/>
    <property type="match status" value="1"/>
</dbReference>
<feature type="transmembrane region" description="Helical" evidence="9">
    <location>
        <begin position="193"/>
        <end position="219"/>
    </location>
</feature>
<keyword evidence="2" id="KW-1003">Cell membrane</keyword>
<feature type="transmembrane region" description="Helical" evidence="9">
    <location>
        <begin position="137"/>
        <end position="156"/>
    </location>
</feature>
<keyword evidence="4 11" id="KW-0808">Transferase</keyword>
<dbReference type="GO" id="GO:0016763">
    <property type="term" value="F:pentosyltransferase activity"/>
    <property type="evidence" value="ECO:0007669"/>
    <property type="project" value="TreeGrafter"/>
</dbReference>
<reference evidence="11 12" key="1">
    <citation type="submission" date="2019-06" db="EMBL/GenBank/DDBJ databases">
        <title>Sequencing the genomes of 1000 actinobacteria strains.</title>
        <authorList>
            <person name="Klenk H.-P."/>
        </authorList>
    </citation>
    <scope>NUCLEOTIDE SEQUENCE [LARGE SCALE GENOMIC DNA]</scope>
    <source>
        <strain evidence="11 12">DSM 43866</strain>
    </source>
</reference>
<organism evidence="11 12">
    <name type="scientific">Actinoplanes teichomyceticus</name>
    <dbReference type="NCBI Taxonomy" id="1867"/>
    <lineage>
        <taxon>Bacteria</taxon>
        <taxon>Bacillati</taxon>
        <taxon>Actinomycetota</taxon>
        <taxon>Actinomycetes</taxon>
        <taxon>Micromonosporales</taxon>
        <taxon>Micromonosporaceae</taxon>
        <taxon>Actinoplanes</taxon>
    </lineage>
</organism>
<feature type="transmembrane region" description="Helical" evidence="9">
    <location>
        <begin position="336"/>
        <end position="354"/>
    </location>
</feature>
<feature type="domain" description="Glycosyltransferase RgtA/B/C/D-like" evidence="10">
    <location>
        <begin position="94"/>
        <end position="244"/>
    </location>
</feature>
<evidence type="ECO:0000313" key="12">
    <source>
        <dbReference type="Proteomes" id="UP000320239"/>
    </source>
</evidence>
<name>A0A561WSN5_ACTTI</name>
<feature type="transmembrane region" description="Helical" evidence="9">
    <location>
        <begin position="311"/>
        <end position="330"/>
    </location>
</feature>
<evidence type="ECO:0000256" key="2">
    <source>
        <dbReference type="ARBA" id="ARBA00022475"/>
    </source>
</evidence>
<feature type="transmembrane region" description="Helical" evidence="9">
    <location>
        <begin position="163"/>
        <end position="181"/>
    </location>
</feature>
<keyword evidence="12" id="KW-1185">Reference proteome</keyword>
<dbReference type="Proteomes" id="UP000320239">
    <property type="component" value="Unassembled WGS sequence"/>
</dbReference>
<dbReference type="GO" id="GO:0005886">
    <property type="term" value="C:plasma membrane"/>
    <property type="evidence" value="ECO:0007669"/>
    <property type="project" value="UniProtKB-SubCell"/>
</dbReference>
<evidence type="ECO:0000256" key="7">
    <source>
        <dbReference type="ARBA" id="ARBA00023136"/>
    </source>
</evidence>
<feature type="transmembrane region" description="Helical" evidence="9">
    <location>
        <begin position="279"/>
        <end position="299"/>
    </location>
</feature>
<keyword evidence="5 9" id="KW-0812">Transmembrane</keyword>
<feature type="transmembrane region" description="Helical" evidence="9">
    <location>
        <begin position="112"/>
        <end position="131"/>
    </location>
</feature>
<dbReference type="Pfam" id="PF13231">
    <property type="entry name" value="PMT_2"/>
    <property type="match status" value="1"/>
</dbReference>
<dbReference type="InterPro" id="IPR038731">
    <property type="entry name" value="RgtA/B/C-like"/>
</dbReference>
<keyword evidence="6 9" id="KW-1133">Transmembrane helix</keyword>
<protein>
    <submittedName>
        <fullName evidence="11">Dolichyl-phosphate-mannose-protein mannosyltransferase</fullName>
    </submittedName>
</protein>
<comment type="subcellular location">
    <subcellularLocation>
        <location evidence="1">Cell membrane</location>
        <topology evidence="1">Multi-pass membrane protein</topology>
    </subcellularLocation>
</comment>
<feature type="compositionally biased region" description="Low complexity" evidence="8">
    <location>
        <begin position="8"/>
        <end position="33"/>
    </location>
</feature>
<dbReference type="PANTHER" id="PTHR33908:SF11">
    <property type="entry name" value="MEMBRANE PROTEIN"/>
    <property type="match status" value="1"/>
</dbReference>
<proteinExistence type="predicted"/>
<sequence>MTATTNGTATALPSAPAPDATTPATRGRPPTAAPRPWAALLALVPAAAALAICLRGLGEREMWNNEYATWHAITLSLGDFEELLRRTDLVHVVYYMVMRVWIDLVGDTPFQLRIPSAVAMAACAGLVTLIARRLVGVPIGLAAGLLFAVIPAVSRYGQETRSYAAVTVAGAFATLMLLRALERPAVPRLVAYGVSVALMGLVHFVSLTVLAAHFVLWLCATRGEDDVERRWRLAFGCGFGLLGVIWLPAIASHQSASISWIKADKAAILAFPADMFLSAPFALVLGVLSVLGAAYLWFAPSVRNRPVAGMLLAWAVVPPVFVLVTFPVLHMFLPRYVLVVLPAWAILAATGAYLSGRLIWPHLGPATAVLTVAG</sequence>
<keyword evidence="3 11" id="KW-0328">Glycosyltransferase</keyword>
<feature type="non-terminal residue" evidence="11">
    <location>
        <position position="374"/>
    </location>
</feature>
<dbReference type="InterPro" id="IPR050297">
    <property type="entry name" value="LipidA_mod_glycosyltrf_83"/>
</dbReference>
<dbReference type="AlphaFoldDB" id="A0A561WSN5"/>
<feature type="region of interest" description="Disordered" evidence="8">
    <location>
        <begin position="1"/>
        <end position="33"/>
    </location>
</feature>
<evidence type="ECO:0000256" key="5">
    <source>
        <dbReference type="ARBA" id="ARBA00022692"/>
    </source>
</evidence>
<feature type="transmembrane region" description="Helical" evidence="9">
    <location>
        <begin position="37"/>
        <end position="57"/>
    </location>
</feature>